<proteinExistence type="predicted"/>
<sequence>MCVGRSATVSRELGKRVSLDAHWSERFLLPLAGEGARRADGGRAKRVPSVLACHGWQPVPGQPNNQVLQQRLPVGLKIDISHWSISLTNAATVS</sequence>
<dbReference type="Proteomes" id="UP000029879">
    <property type="component" value="Unassembled WGS sequence"/>
</dbReference>
<accession>A0AB34PC01</accession>
<reference evidence="1 2" key="1">
    <citation type="submission" date="2014-10" db="EMBL/GenBank/DDBJ databases">
        <title>Genome sequence of a Xanthomonas strain that is pathogenic on beans.</title>
        <authorList>
            <person name="Aritua V."/>
            <person name="Sapp M."/>
            <person name="Harrison J."/>
            <person name="Smith J."/>
            <person name="Studholme D."/>
        </authorList>
    </citation>
    <scope>NUCLEOTIDE SEQUENCE [LARGE SCALE GENOMIC DNA]</scope>
    <source>
        <strain evidence="1 2">Nyagatare</strain>
    </source>
</reference>
<comment type="caution">
    <text evidence="1">The sequence shown here is derived from an EMBL/GenBank/DDBJ whole genome shotgun (WGS) entry which is preliminary data.</text>
</comment>
<evidence type="ECO:0000313" key="2">
    <source>
        <dbReference type="Proteomes" id="UP000029879"/>
    </source>
</evidence>
<gene>
    <name evidence="1" type="ORF">NC00_05075</name>
</gene>
<name>A0AB34PC01_9XANT</name>
<protein>
    <submittedName>
        <fullName evidence="1">Uncharacterized protein</fullName>
    </submittedName>
</protein>
<evidence type="ECO:0000313" key="1">
    <source>
        <dbReference type="EMBL" id="KGK58871.1"/>
    </source>
</evidence>
<dbReference type="AlphaFoldDB" id="A0AB34PC01"/>
<dbReference type="EMBL" id="JRQI01000014">
    <property type="protein sequence ID" value="KGK58871.1"/>
    <property type="molecule type" value="Genomic_DNA"/>
</dbReference>
<organism evidence="1 2">
    <name type="scientific">Xanthomonas cannabis pv. phaseoli</name>
    <dbReference type="NCBI Taxonomy" id="1885902"/>
    <lineage>
        <taxon>Bacteria</taxon>
        <taxon>Pseudomonadati</taxon>
        <taxon>Pseudomonadota</taxon>
        <taxon>Gammaproteobacteria</taxon>
        <taxon>Lysobacterales</taxon>
        <taxon>Lysobacteraceae</taxon>
        <taxon>Xanthomonas</taxon>
    </lineage>
</organism>